<dbReference type="Proteomes" id="UP001164929">
    <property type="component" value="Chromosome 5"/>
</dbReference>
<evidence type="ECO:0000313" key="1">
    <source>
        <dbReference type="EMBL" id="KAJ6999196.1"/>
    </source>
</evidence>
<organism evidence="1 2">
    <name type="scientific">Populus alba x Populus x berolinensis</name>
    <dbReference type="NCBI Taxonomy" id="444605"/>
    <lineage>
        <taxon>Eukaryota</taxon>
        <taxon>Viridiplantae</taxon>
        <taxon>Streptophyta</taxon>
        <taxon>Embryophyta</taxon>
        <taxon>Tracheophyta</taxon>
        <taxon>Spermatophyta</taxon>
        <taxon>Magnoliopsida</taxon>
        <taxon>eudicotyledons</taxon>
        <taxon>Gunneridae</taxon>
        <taxon>Pentapetalae</taxon>
        <taxon>rosids</taxon>
        <taxon>fabids</taxon>
        <taxon>Malpighiales</taxon>
        <taxon>Salicaceae</taxon>
        <taxon>Saliceae</taxon>
        <taxon>Populus</taxon>
    </lineage>
</organism>
<reference evidence="1" key="1">
    <citation type="journal article" date="2023" name="Mol. Ecol. Resour.">
        <title>Chromosome-level genome assembly of a triploid poplar Populus alba 'Berolinensis'.</title>
        <authorList>
            <person name="Chen S."/>
            <person name="Yu Y."/>
            <person name="Wang X."/>
            <person name="Wang S."/>
            <person name="Zhang T."/>
            <person name="Zhou Y."/>
            <person name="He R."/>
            <person name="Meng N."/>
            <person name="Wang Y."/>
            <person name="Liu W."/>
            <person name="Liu Z."/>
            <person name="Liu J."/>
            <person name="Guo Q."/>
            <person name="Huang H."/>
            <person name="Sederoff R.R."/>
            <person name="Wang G."/>
            <person name="Qu G."/>
            <person name="Chen S."/>
        </authorList>
    </citation>
    <scope>NUCLEOTIDE SEQUENCE</scope>
    <source>
        <strain evidence="1">SC-2020</strain>
    </source>
</reference>
<keyword evidence="2" id="KW-1185">Reference proteome</keyword>
<name>A0AAD6W584_9ROSI</name>
<dbReference type="AlphaFoldDB" id="A0AAD6W584"/>
<sequence>MTEGWDILVVQESARFEEIEEGVRGKEICELLSRIKRSRRRGGGGGDRSVHGKNKGRWRRGLQKEYASVMKYGYEIEDGEGFLRVRVAAGSCKTSSSDFESMLTKIDSVFLYLERPRSGQASLNFTGGRVGGFEAASPSFVDCFSHKKEKSSGPKDSASKIVRNLLQVLFREDFEIGDRRSFVIWV</sequence>
<dbReference type="EMBL" id="JAQIZT010000005">
    <property type="protein sequence ID" value="KAJ6999196.1"/>
    <property type="molecule type" value="Genomic_DNA"/>
</dbReference>
<accession>A0AAD6W584</accession>
<gene>
    <name evidence="1" type="ORF">NC653_015133</name>
</gene>
<proteinExistence type="predicted"/>
<comment type="caution">
    <text evidence="1">The sequence shown here is derived from an EMBL/GenBank/DDBJ whole genome shotgun (WGS) entry which is preliminary data.</text>
</comment>
<evidence type="ECO:0000313" key="2">
    <source>
        <dbReference type="Proteomes" id="UP001164929"/>
    </source>
</evidence>
<protein>
    <submittedName>
        <fullName evidence="1">Uncharacterized protein</fullName>
    </submittedName>
</protein>